<keyword evidence="3" id="KW-0540">Nuclease</keyword>
<accession>A0A261FJ60</accession>
<comment type="caution">
    <text evidence="3">The sequence shown here is derived from an EMBL/GenBank/DDBJ whole genome shotgun (WGS) entry which is preliminary data.</text>
</comment>
<keyword evidence="1" id="KW-0812">Transmembrane</keyword>
<reference evidence="3 4" key="1">
    <citation type="journal article" date="2017" name="BMC Genomics">
        <title>Comparative genomic and phylogenomic analyses of the Bifidobacteriaceae family.</title>
        <authorList>
            <person name="Lugli G.A."/>
            <person name="Milani C."/>
            <person name="Turroni F."/>
            <person name="Duranti S."/>
            <person name="Mancabelli L."/>
            <person name="Mangifesta M."/>
            <person name="Ferrario C."/>
            <person name="Modesto M."/>
            <person name="Mattarelli P."/>
            <person name="Jiri K."/>
            <person name="van Sinderen D."/>
            <person name="Ventura M."/>
        </authorList>
    </citation>
    <scope>NUCLEOTIDE SEQUENCE [LARGE SCALE GENOMIC DNA]</scope>
    <source>
        <strain evidence="3 4">DSM 100201</strain>
    </source>
</reference>
<dbReference type="EMBL" id="MWWV01000002">
    <property type="protein sequence ID" value="OZG59055.1"/>
    <property type="molecule type" value="Genomic_DNA"/>
</dbReference>
<evidence type="ECO:0000313" key="4">
    <source>
        <dbReference type="Proteomes" id="UP000216444"/>
    </source>
</evidence>
<dbReference type="RefSeq" id="WP_245819188.1">
    <property type="nucleotide sequence ID" value="NZ_MWWV01000002.1"/>
</dbReference>
<proteinExistence type="predicted"/>
<dbReference type="Pfam" id="PF03372">
    <property type="entry name" value="Exo_endo_phos"/>
    <property type="match status" value="1"/>
</dbReference>
<dbReference type="Proteomes" id="UP000216444">
    <property type="component" value="Unassembled WGS sequence"/>
</dbReference>
<dbReference type="SUPFAM" id="SSF56219">
    <property type="entry name" value="DNase I-like"/>
    <property type="match status" value="1"/>
</dbReference>
<gene>
    <name evidence="3" type="ORF">BTIS_0208</name>
</gene>
<dbReference type="AlphaFoldDB" id="A0A261FJ60"/>
<name>A0A261FJ60_9BIFI</name>
<feature type="domain" description="Endonuclease/exonuclease/phosphatase" evidence="2">
    <location>
        <begin position="121"/>
        <end position="330"/>
    </location>
</feature>
<feature type="transmembrane region" description="Helical" evidence="1">
    <location>
        <begin position="44"/>
        <end position="64"/>
    </location>
</feature>
<keyword evidence="3" id="KW-0378">Hydrolase</keyword>
<evidence type="ECO:0000259" key="2">
    <source>
        <dbReference type="Pfam" id="PF03372"/>
    </source>
</evidence>
<dbReference type="InterPro" id="IPR036691">
    <property type="entry name" value="Endo/exonu/phosph_ase_sf"/>
</dbReference>
<keyword evidence="1" id="KW-0472">Membrane</keyword>
<dbReference type="GO" id="GO:0004519">
    <property type="term" value="F:endonuclease activity"/>
    <property type="evidence" value="ECO:0007669"/>
    <property type="project" value="UniProtKB-KW"/>
</dbReference>
<keyword evidence="3" id="KW-0255">Endonuclease</keyword>
<sequence length="340" mass="36237">MNKGAMGRILCTALAVILAAVTAVGTAARLLPIGMSTIPYVPNIVAATPWFALTAALALLFALLGRRRLIIVLMVACLGAQAYWQGPFFSSVVGSNSANSSSSDASGASGSSGNATMLRVMTCNVYKGRADAGQIVRLVRDEHVQVLALQETTAAFVDELNKAGIADYLPYAKTASADGKYGNGVWSATPLADTVKDEVNSSASFMPAGTVSLSNGKALRFVSVHTTSPVNRYWNLWKRSIDEIGALDSRTNTTYVIMGDFNATYDHAPFRDMLGDRFTDAARQAGHGFTFSWPSDRPYLPMMFSIDHIVLDKGLVASDLKNVKVDGTDHAALLGTIRVS</sequence>
<keyword evidence="1" id="KW-1133">Transmembrane helix</keyword>
<feature type="transmembrane region" description="Helical" evidence="1">
    <location>
        <begin position="69"/>
        <end position="86"/>
    </location>
</feature>
<organism evidence="3 4">
    <name type="scientific">Bifidobacterium tissieri</name>
    <dbReference type="NCBI Taxonomy" id="1630162"/>
    <lineage>
        <taxon>Bacteria</taxon>
        <taxon>Bacillati</taxon>
        <taxon>Actinomycetota</taxon>
        <taxon>Actinomycetes</taxon>
        <taxon>Bifidobacteriales</taxon>
        <taxon>Bifidobacteriaceae</taxon>
        <taxon>Bifidobacterium</taxon>
    </lineage>
</organism>
<evidence type="ECO:0000313" key="3">
    <source>
        <dbReference type="EMBL" id="OZG59055.1"/>
    </source>
</evidence>
<keyword evidence="4" id="KW-1185">Reference proteome</keyword>
<protein>
    <submittedName>
        <fullName evidence="3">Endonuclease</fullName>
    </submittedName>
</protein>
<dbReference type="InterPro" id="IPR005135">
    <property type="entry name" value="Endo/exonuclease/phosphatase"/>
</dbReference>
<dbReference type="Gene3D" id="3.60.10.10">
    <property type="entry name" value="Endonuclease/exonuclease/phosphatase"/>
    <property type="match status" value="1"/>
</dbReference>
<evidence type="ECO:0000256" key="1">
    <source>
        <dbReference type="SAM" id="Phobius"/>
    </source>
</evidence>